<feature type="compositionally biased region" description="Basic and acidic residues" evidence="1">
    <location>
        <begin position="69"/>
        <end position="83"/>
    </location>
</feature>
<name>A0A0V1J0S5_TRIPS</name>
<protein>
    <submittedName>
        <fullName evidence="2">Calponin-like protein OV9M</fullName>
    </submittedName>
</protein>
<feature type="region of interest" description="Disordered" evidence="1">
    <location>
        <begin position="17"/>
        <end position="83"/>
    </location>
</feature>
<dbReference type="PROSITE" id="PS51122">
    <property type="entry name" value="CALPONIN_2"/>
    <property type="match status" value="1"/>
</dbReference>
<feature type="compositionally biased region" description="Basic and acidic residues" evidence="1">
    <location>
        <begin position="122"/>
        <end position="136"/>
    </location>
</feature>
<proteinExistence type="predicted"/>
<feature type="compositionally biased region" description="Polar residues" evidence="1">
    <location>
        <begin position="17"/>
        <end position="27"/>
    </location>
</feature>
<evidence type="ECO:0000256" key="1">
    <source>
        <dbReference type="SAM" id="MobiDB-lite"/>
    </source>
</evidence>
<sequence length="142" mass="15461">MPPLFYPLSSALFTGQKSTMQASNSAKVASPPQPKMNTSKLPKTESPDNVNKPAPTAKTFPFGTGGAELRNDEMSAPKASDKVAPKRWTFQQLKATDGLIPLQYGTNKFDSQKGMGGFGSPRDVRGKHIHRLWHESDDSDSI</sequence>
<keyword evidence="3" id="KW-1185">Reference proteome</keyword>
<dbReference type="PROSITE" id="PS01052">
    <property type="entry name" value="CALPONIN_1"/>
    <property type="match status" value="1"/>
</dbReference>
<dbReference type="Pfam" id="PF00402">
    <property type="entry name" value="Calponin"/>
    <property type="match status" value="1"/>
</dbReference>
<dbReference type="Proteomes" id="UP000054805">
    <property type="component" value="Unassembled WGS sequence"/>
</dbReference>
<gene>
    <name evidence="2" type="ORF">T4B_413</name>
</gene>
<comment type="caution">
    <text evidence="2">The sequence shown here is derived from an EMBL/GenBank/DDBJ whole genome shotgun (WGS) entry which is preliminary data.</text>
</comment>
<dbReference type="InterPro" id="IPR000557">
    <property type="entry name" value="Calponin_repeat"/>
</dbReference>
<dbReference type="AlphaFoldDB" id="A0A0V1J0S5"/>
<evidence type="ECO:0000313" key="2">
    <source>
        <dbReference type="EMBL" id="KRZ28181.1"/>
    </source>
</evidence>
<dbReference type="EMBL" id="JYDS01000061">
    <property type="protein sequence ID" value="KRZ28181.1"/>
    <property type="molecule type" value="Genomic_DNA"/>
</dbReference>
<feature type="region of interest" description="Disordered" evidence="1">
    <location>
        <begin position="108"/>
        <end position="142"/>
    </location>
</feature>
<accession>A0A0V1J0S5</accession>
<organism evidence="2 3">
    <name type="scientific">Trichinella pseudospiralis</name>
    <name type="common">Parasitic roundworm</name>
    <dbReference type="NCBI Taxonomy" id="6337"/>
    <lineage>
        <taxon>Eukaryota</taxon>
        <taxon>Metazoa</taxon>
        <taxon>Ecdysozoa</taxon>
        <taxon>Nematoda</taxon>
        <taxon>Enoplea</taxon>
        <taxon>Dorylaimia</taxon>
        <taxon>Trichinellida</taxon>
        <taxon>Trichinellidae</taxon>
        <taxon>Trichinella</taxon>
    </lineage>
</organism>
<reference evidence="2 3" key="1">
    <citation type="submission" date="2015-01" db="EMBL/GenBank/DDBJ databases">
        <title>Evolution of Trichinella species and genotypes.</title>
        <authorList>
            <person name="Korhonen P.K."/>
            <person name="Edoardo P."/>
            <person name="Giuseppe L.R."/>
            <person name="Gasser R.B."/>
        </authorList>
    </citation>
    <scope>NUCLEOTIDE SEQUENCE [LARGE SCALE GENOMIC DNA]</scope>
    <source>
        <strain evidence="2">ISS588</strain>
    </source>
</reference>
<evidence type="ECO:0000313" key="3">
    <source>
        <dbReference type="Proteomes" id="UP000054805"/>
    </source>
</evidence>